<gene>
    <name evidence="2" type="ORF">IQ217_16665</name>
</gene>
<evidence type="ECO:0000256" key="1">
    <source>
        <dbReference type="SAM" id="MobiDB-lite"/>
    </source>
</evidence>
<dbReference type="InterPro" id="IPR010985">
    <property type="entry name" value="Ribbon_hlx_hlx"/>
</dbReference>
<protein>
    <submittedName>
        <fullName evidence="2">Uncharacterized protein</fullName>
    </submittedName>
</protein>
<dbReference type="SUPFAM" id="SSF47598">
    <property type="entry name" value="Ribbon-helix-helix"/>
    <property type="match status" value="1"/>
</dbReference>
<sequence>MKFMAKEKNRFAGFENFVQAESTSSESAQGKPEAAIAKSKDPNFKKTTLYLSKATHLKLRTHTLSTEQDMSELVEELLVDYFKRLDS</sequence>
<feature type="region of interest" description="Disordered" evidence="1">
    <location>
        <begin position="21"/>
        <end position="40"/>
    </location>
</feature>
<evidence type="ECO:0000313" key="2">
    <source>
        <dbReference type="EMBL" id="MBE9255439.1"/>
    </source>
</evidence>
<comment type="caution">
    <text evidence="2">The sequence shown here is derived from an EMBL/GenBank/DDBJ whole genome shotgun (WGS) entry which is preliminary data.</text>
</comment>
<accession>A0ABR9VVR0</accession>
<keyword evidence="3" id="KW-1185">Reference proteome</keyword>
<dbReference type="EMBL" id="JADEVV010000063">
    <property type="protein sequence ID" value="MBE9255439.1"/>
    <property type="molecule type" value="Genomic_DNA"/>
</dbReference>
<reference evidence="2 3" key="1">
    <citation type="submission" date="2020-10" db="EMBL/GenBank/DDBJ databases">
        <authorList>
            <person name="Castelo-Branco R."/>
            <person name="Eusebio N."/>
            <person name="Adriana R."/>
            <person name="Vieira A."/>
            <person name="Brugerolle De Fraissinette N."/>
            <person name="Rezende De Castro R."/>
            <person name="Schneider M.P."/>
            <person name="Vasconcelos V."/>
            <person name="Leao P.N."/>
        </authorList>
    </citation>
    <scope>NUCLEOTIDE SEQUENCE [LARGE SCALE GENOMIC DNA]</scope>
    <source>
        <strain evidence="2 3">LEGE 00031</strain>
    </source>
</reference>
<name>A0ABR9VVR0_9SYNC</name>
<proteinExistence type="predicted"/>
<organism evidence="2 3">
    <name type="scientific">Synechocystis salina LEGE 00031</name>
    <dbReference type="NCBI Taxonomy" id="1828736"/>
    <lineage>
        <taxon>Bacteria</taxon>
        <taxon>Bacillati</taxon>
        <taxon>Cyanobacteriota</taxon>
        <taxon>Cyanophyceae</taxon>
        <taxon>Synechococcales</taxon>
        <taxon>Merismopediaceae</taxon>
        <taxon>Synechocystis</taxon>
    </lineage>
</organism>
<dbReference type="Proteomes" id="UP000658720">
    <property type="component" value="Unassembled WGS sequence"/>
</dbReference>
<evidence type="ECO:0000313" key="3">
    <source>
        <dbReference type="Proteomes" id="UP000658720"/>
    </source>
</evidence>